<keyword evidence="1" id="KW-0472">Membrane</keyword>
<feature type="transmembrane region" description="Helical" evidence="1">
    <location>
        <begin position="173"/>
        <end position="191"/>
    </location>
</feature>
<reference evidence="3 4" key="1">
    <citation type="submission" date="2021-01" db="EMBL/GenBank/DDBJ databases">
        <title>Isolation and description of Catonella massiliensis sp. nov., a novel Catonella species, isolated from a stable periodontitis subject.</title>
        <authorList>
            <person name="Antezack A."/>
            <person name="Boxberger M."/>
            <person name="La Scola B."/>
            <person name="Monnet-Corti V."/>
        </authorList>
    </citation>
    <scope>NUCLEOTIDE SEQUENCE [LARGE SCALE GENOMIC DNA]</scope>
    <source>
        <strain evidence="3 4">Marseille-Q4567</strain>
    </source>
</reference>
<feature type="transmembrane region" description="Helical" evidence="1">
    <location>
        <begin position="212"/>
        <end position="231"/>
    </location>
</feature>
<dbReference type="Pfam" id="PF04892">
    <property type="entry name" value="VanZ"/>
    <property type="match status" value="1"/>
</dbReference>
<feature type="transmembrane region" description="Helical" evidence="1">
    <location>
        <begin position="275"/>
        <end position="297"/>
    </location>
</feature>
<proteinExistence type="predicted"/>
<feature type="transmembrane region" description="Helical" evidence="1">
    <location>
        <begin position="138"/>
        <end position="161"/>
    </location>
</feature>
<dbReference type="InterPro" id="IPR053150">
    <property type="entry name" value="Teicoplanin_resist-assoc"/>
</dbReference>
<dbReference type="Proteomes" id="UP000604730">
    <property type="component" value="Unassembled WGS sequence"/>
</dbReference>
<feature type="transmembrane region" description="Helical" evidence="1">
    <location>
        <begin position="237"/>
        <end position="254"/>
    </location>
</feature>
<keyword evidence="1" id="KW-1133">Transmembrane helix</keyword>
<comment type="caution">
    <text evidence="3">The sequence shown here is derived from an EMBL/GenBank/DDBJ whole genome shotgun (WGS) entry which is preliminary data.</text>
</comment>
<keyword evidence="1" id="KW-0812">Transmembrane</keyword>
<dbReference type="RefSeq" id="WP_208428749.1">
    <property type="nucleotide sequence ID" value="NZ_JAEPRJ010000001.1"/>
</dbReference>
<dbReference type="EMBL" id="JAEPRJ010000001">
    <property type="protein sequence ID" value="MBK5897253.1"/>
    <property type="molecule type" value="Genomic_DNA"/>
</dbReference>
<evidence type="ECO:0000259" key="2">
    <source>
        <dbReference type="Pfam" id="PF04892"/>
    </source>
</evidence>
<gene>
    <name evidence="3" type="ORF">JJN12_05550</name>
</gene>
<feature type="domain" description="VanZ-like" evidence="2">
    <location>
        <begin position="47"/>
        <end position="188"/>
    </location>
</feature>
<feature type="transmembrane region" description="Helical" evidence="1">
    <location>
        <begin position="42"/>
        <end position="62"/>
    </location>
</feature>
<keyword evidence="4" id="KW-1185">Reference proteome</keyword>
<protein>
    <submittedName>
        <fullName evidence="3">VanZ family protein</fullName>
    </submittedName>
</protein>
<feature type="transmembrane region" description="Helical" evidence="1">
    <location>
        <begin position="6"/>
        <end position="30"/>
    </location>
</feature>
<dbReference type="PANTHER" id="PTHR36834">
    <property type="entry name" value="MEMBRANE PROTEIN-RELATED"/>
    <property type="match status" value="1"/>
</dbReference>
<dbReference type="InterPro" id="IPR006976">
    <property type="entry name" value="VanZ-like"/>
</dbReference>
<evidence type="ECO:0000256" key="1">
    <source>
        <dbReference type="SAM" id="Phobius"/>
    </source>
</evidence>
<feature type="transmembrane region" description="Helical" evidence="1">
    <location>
        <begin position="309"/>
        <end position="336"/>
    </location>
</feature>
<name>A0ABS1IZE2_9FIRM</name>
<evidence type="ECO:0000313" key="4">
    <source>
        <dbReference type="Proteomes" id="UP000604730"/>
    </source>
</evidence>
<sequence length="357" mass="41077">MGYLSTITYAMILFPILALFITLPYMVINYRKYGSVNKLRTLILYSFILYLLTIYLLVILPLPDRDSVRHSYTDMINLMPFSFVMDFIKENPLVLSKPATWLMALKHSTFYVPAFNVLMLIPFGVYLRYYFKCSFKKTALLTALLSLFFELTQLSGLYFIYPGSYRLCDIDDIIQNTTGGCIGYALGWFAVKLLPSRDAIDEKSLEAGARVSGIRICLSLIIDTFIISIPYSISHTTLPFPVFIAIYFAIIPLFNGKTLGSALLRFGLYFEKNKWFGTIFRGLLLTAYFYLIPIGLQNMMYEFNKYADSLLYICLFLITFMILILFLIYTIAVVLLNKRLLFDRISGAKYKSTVTNK</sequence>
<feature type="transmembrane region" description="Helical" evidence="1">
    <location>
        <begin position="110"/>
        <end position="131"/>
    </location>
</feature>
<dbReference type="PANTHER" id="PTHR36834:SF1">
    <property type="entry name" value="INTEGRAL MEMBRANE PROTEIN"/>
    <property type="match status" value="1"/>
</dbReference>
<accession>A0ABS1IZE2</accession>
<evidence type="ECO:0000313" key="3">
    <source>
        <dbReference type="EMBL" id="MBK5897253.1"/>
    </source>
</evidence>
<organism evidence="3 4">
    <name type="scientific">Catonella massiliensis</name>
    <dbReference type="NCBI Taxonomy" id="2799636"/>
    <lineage>
        <taxon>Bacteria</taxon>
        <taxon>Bacillati</taxon>
        <taxon>Bacillota</taxon>
        <taxon>Clostridia</taxon>
        <taxon>Lachnospirales</taxon>
        <taxon>Lachnospiraceae</taxon>
        <taxon>Catonella</taxon>
    </lineage>
</organism>